<feature type="region of interest" description="Disordered" evidence="1">
    <location>
        <begin position="1"/>
        <end position="58"/>
    </location>
</feature>
<sequence length="113" mass="12629">MLTNELMKLRETTSDDGTELIADTLPEEPDSGPGVTPRVGRPRVCSMTGSSPEPTLMNYDRYPSRRAENGLSLQVQVGCTVYRKADIPSAARMVPPRAWLFTKRIVECRTWAM</sequence>
<keyword evidence="3" id="KW-1185">Reference proteome</keyword>
<proteinExistence type="predicted"/>
<dbReference type="Proteomes" id="UP001220964">
    <property type="component" value="Unassembled WGS sequence"/>
</dbReference>
<evidence type="ECO:0000313" key="2">
    <source>
        <dbReference type="EMBL" id="MDF0603200.1"/>
    </source>
</evidence>
<dbReference type="EMBL" id="JARGYC010000080">
    <property type="protein sequence ID" value="MDF0603200.1"/>
    <property type="molecule type" value="Genomic_DNA"/>
</dbReference>
<dbReference type="AlphaFoldDB" id="A0AAE3TA07"/>
<name>A0AAE3TA07_9RHOB</name>
<evidence type="ECO:0000256" key="1">
    <source>
        <dbReference type="SAM" id="MobiDB-lite"/>
    </source>
</evidence>
<protein>
    <submittedName>
        <fullName evidence="2">Uncharacterized protein</fullName>
    </submittedName>
</protein>
<comment type="caution">
    <text evidence="2">The sequence shown here is derived from an EMBL/GenBank/DDBJ whole genome shotgun (WGS) entry which is preliminary data.</text>
</comment>
<evidence type="ECO:0000313" key="3">
    <source>
        <dbReference type="Proteomes" id="UP001220964"/>
    </source>
</evidence>
<reference evidence="2" key="1">
    <citation type="submission" date="2023-03" db="EMBL/GenBank/DDBJ databases">
        <title>Multiphase analysis and comparison of six strains from genera Psychromarinibacter, Lutimaribacter, and Maritimibacter, including a novel species: Psychromarinibacter sediminicola sp. nov.</title>
        <authorList>
            <person name="Wang Y.-H."/>
            <person name="Ye M.-Q."/>
            <person name="Du Z.-J."/>
        </authorList>
    </citation>
    <scope>NUCLEOTIDE SEQUENCE</scope>
    <source>
        <strain evidence="2">C21-152</strain>
    </source>
</reference>
<organism evidence="2 3">
    <name type="scientific">Psychromarinibacter sediminicola</name>
    <dbReference type="NCBI Taxonomy" id="3033385"/>
    <lineage>
        <taxon>Bacteria</taxon>
        <taxon>Pseudomonadati</taxon>
        <taxon>Pseudomonadota</taxon>
        <taxon>Alphaproteobacteria</taxon>
        <taxon>Rhodobacterales</taxon>
        <taxon>Paracoccaceae</taxon>
        <taxon>Psychromarinibacter</taxon>
    </lineage>
</organism>
<gene>
    <name evidence="2" type="ORF">P1J78_20870</name>
</gene>
<dbReference type="RefSeq" id="WP_275569323.1">
    <property type="nucleotide sequence ID" value="NZ_JARGYC010000080.1"/>
</dbReference>
<accession>A0AAE3TA07</accession>